<dbReference type="EMBL" id="CADCXY010000003">
    <property type="protein sequence ID" value="CAB0151096.1"/>
    <property type="molecule type" value="Genomic_DNA"/>
</dbReference>
<dbReference type="GO" id="GO:0016020">
    <property type="term" value="C:membrane"/>
    <property type="evidence" value="ECO:0007669"/>
    <property type="project" value="UniProtKB-SubCell"/>
</dbReference>
<dbReference type="SMART" id="SM00388">
    <property type="entry name" value="HisKA"/>
    <property type="match status" value="1"/>
</dbReference>
<dbReference type="PROSITE" id="PS50885">
    <property type="entry name" value="HAMP"/>
    <property type="match status" value="1"/>
</dbReference>
<dbReference type="GO" id="GO:0000155">
    <property type="term" value="F:phosphorelay sensor kinase activity"/>
    <property type="evidence" value="ECO:0007669"/>
    <property type="project" value="InterPro"/>
</dbReference>
<dbReference type="PROSITE" id="PS50109">
    <property type="entry name" value="HIS_KIN"/>
    <property type="match status" value="1"/>
</dbReference>
<evidence type="ECO:0000259" key="10">
    <source>
        <dbReference type="PROSITE" id="PS50885"/>
    </source>
</evidence>
<dbReference type="Pfam" id="PF00512">
    <property type="entry name" value="HisKA"/>
    <property type="match status" value="1"/>
</dbReference>
<name>A0A6S6WM48_9GAMM</name>
<dbReference type="EC" id="2.7.13.3" evidence="3"/>
<dbReference type="Pfam" id="PF00672">
    <property type="entry name" value="HAMP"/>
    <property type="match status" value="1"/>
</dbReference>
<dbReference type="InterPro" id="IPR036097">
    <property type="entry name" value="HisK_dim/P_sf"/>
</dbReference>
<feature type="transmembrane region" description="Helical" evidence="8">
    <location>
        <begin position="163"/>
        <end position="184"/>
    </location>
</feature>
<dbReference type="CDD" id="cd00082">
    <property type="entry name" value="HisKA"/>
    <property type="match status" value="1"/>
</dbReference>
<evidence type="ECO:0000256" key="3">
    <source>
        <dbReference type="ARBA" id="ARBA00012438"/>
    </source>
</evidence>
<feature type="transmembrane region" description="Helical" evidence="8">
    <location>
        <begin position="12"/>
        <end position="32"/>
    </location>
</feature>
<evidence type="ECO:0000259" key="9">
    <source>
        <dbReference type="PROSITE" id="PS50109"/>
    </source>
</evidence>
<keyword evidence="8" id="KW-0472">Membrane</keyword>
<feature type="domain" description="Histidine kinase" evidence="9">
    <location>
        <begin position="305"/>
        <end position="536"/>
    </location>
</feature>
<feature type="coiled-coil region" evidence="7">
    <location>
        <begin position="237"/>
        <end position="289"/>
    </location>
</feature>
<keyword evidence="8" id="KW-1133">Transmembrane helix</keyword>
<comment type="catalytic activity">
    <reaction evidence="1">
        <text>ATP + protein L-histidine = ADP + protein N-phospho-L-histidine.</text>
        <dbReference type="EC" id="2.7.13.3"/>
    </reaction>
</comment>
<dbReference type="InterPro" id="IPR003594">
    <property type="entry name" value="HATPase_dom"/>
</dbReference>
<dbReference type="PRINTS" id="PR00344">
    <property type="entry name" value="BCTRLSENSOR"/>
</dbReference>
<protein>
    <recommendedName>
        <fullName evidence="3">histidine kinase</fullName>
        <ecNumber evidence="3">2.7.13.3</ecNumber>
    </recommendedName>
</protein>
<comment type="subcellular location">
    <subcellularLocation>
        <location evidence="2">Membrane</location>
    </subcellularLocation>
</comment>
<gene>
    <name evidence="11" type="primary">kinE</name>
    <name evidence="11" type="ORF">PSI9734_01511</name>
</gene>
<evidence type="ECO:0000313" key="11">
    <source>
        <dbReference type="EMBL" id="CAB0151096.1"/>
    </source>
</evidence>
<dbReference type="InterPro" id="IPR004358">
    <property type="entry name" value="Sig_transdc_His_kin-like_C"/>
</dbReference>
<dbReference type="InterPro" id="IPR003660">
    <property type="entry name" value="HAMP_dom"/>
</dbReference>
<evidence type="ECO:0000256" key="5">
    <source>
        <dbReference type="ARBA" id="ARBA00022679"/>
    </source>
</evidence>
<dbReference type="InterPro" id="IPR003661">
    <property type="entry name" value="HisK_dim/P_dom"/>
</dbReference>
<dbReference type="InterPro" id="IPR036890">
    <property type="entry name" value="HATPase_C_sf"/>
</dbReference>
<organism evidence="11 12">
    <name type="scientific">Pseudidiomarina piscicola</name>
    <dbReference type="NCBI Taxonomy" id="2614830"/>
    <lineage>
        <taxon>Bacteria</taxon>
        <taxon>Pseudomonadati</taxon>
        <taxon>Pseudomonadota</taxon>
        <taxon>Gammaproteobacteria</taxon>
        <taxon>Alteromonadales</taxon>
        <taxon>Idiomarinaceae</taxon>
        <taxon>Pseudidiomarina</taxon>
    </lineage>
</organism>
<dbReference type="Gene3D" id="6.10.340.10">
    <property type="match status" value="1"/>
</dbReference>
<dbReference type="Pfam" id="PF02518">
    <property type="entry name" value="HATPase_c"/>
    <property type="match status" value="1"/>
</dbReference>
<dbReference type="SMART" id="SM00387">
    <property type="entry name" value="HATPase_c"/>
    <property type="match status" value="1"/>
</dbReference>
<dbReference type="SUPFAM" id="SSF55874">
    <property type="entry name" value="ATPase domain of HSP90 chaperone/DNA topoisomerase II/histidine kinase"/>
    <property type="match status" value="1"/>
</dbReference>
<sequence>MIRAGSIRQGISWLVVGLSVLMCVFTALILSLTHIKQLNQDAEVRAQEIASVVAEVTSRYLLFDDVEGLNSYLGHFAVTPFLEHLHVYESSLVGDQPQLHYYASYNREGLAPIPVQTELLPGFSGVRSHSNYIEVAQPITIEDEQLGFVYLRVSRDSITATTWRTVVTASISTVVAALFTWIVAARVRSRLMRPLDQTVGIIQRISRNRDYSTRLPELNLLELQRLGSAFNTMLGRVEQHLERQQRAERQANDLNAELERQVQQRTNALREANAELMNTLEKLHQFQRQMIETEKMSSLGDLIAGVAHEINTPVGLVLTSTSILQDKLEFMQQKFDNNTMSRSDFERFMEASSDNLGLIQRNIERTAELINQFRQLAMDQFAEDPRDIRIYDFCQTAIDTVTAKMPELAAIDIRLECPHDLHISCRSGPLQHVLSQLLQNSIEHGFVERARGQITLTVERIDTHHVKLIYRDNGSGIPEELGRRVFEPFVTQRRRQGSTGLGLHLVYNLVTQALSGSIEVNSKAGRYTEFVITIVA</sequence>
<dbReference type="SMART" id="SM00304">
    <property type="entry name" value="HAMP"/>
    <property type="match status" value="1"/>
</dbReference>
<keyword evidence="6 11" id="KW-0418">Kinase</keyword>
<accession>A0A6S6WM48</accession>
<evidence type="ECO:0000256" key="6">
    <source>
        <dbReference type="ARBA" id="ARBA00022777"/>
    </source>
</evidence>
<keyword evidence="7" id="KW-0175">Coiled coil</keyword>
<dbReference type="AlphaFoldDB" id="A0A6S6WM48"/>
<dbReference type="CDD" id="cd00075">
    <property type="entry name" value="HATPase"/>
    <property type="match status" value="1"/>
</dbReference>
<dbReference type="RefSeq" id="WP_173920493.1">
    <property type="nucleotide sequence ID" value="NZ_CADCXY010000003.1"/>
</dbReference>
<dbReference type="PANTHER" id="PTHR43065">
    <property type="entry name" value="SENSOR HISTIDINE KINASE"/>
    <property type="match status" value="1"/>
</dbReference>
<dbReference type="PANTHER" id="PTHR43065:SF47">
    <property type="match status" value="1"/>
</dbReference>
<evidence type="ECO:0000256" key="8">
    <source>
        <dbReference type="SAM" id="Phobius"/>
    </source>
</evidence>
<keyword evidence="4" id="KW-0597">Phosphoprotein</keyword>
<dbReference type="Gene3D" id="1.10.287.130">
    <property type="match status" value="1"/>
</dbReference>
<proteinExistence type="predicted"/>
<evidence type="ECO:0000256" key="4">
    <source>
        <dbReference type="ARBA" id="ARBA00022553"/>
    </source>
</evidence>
<dbReference type="SUPFAM" id="SSF47384">
    <property type="entry name" value="Homodimeric domain of signal transducing histidine kinase"/>
    <property type="match status" value="1"/>
</dbReference>
<evidence type="ECO:0000256" key="2">
    <source>
        <dbReference type="ARBA" id="ARBA00004370"/>
    </source>
</evidence>
<keyword evidence="8" id="KW-0812">Transmembrane</keyword>
<dbReference type="Gene3D" id="3.30.565.10">
    <property type="entry name" value="Histidine kinase-like ATPase, C-terminal domain"/>
    <property type="match status" value="1"/>
</dbReference>
<evidence type="ECO:0000256" key="1">
    <source>
        <dbReference type="ARBA" id="ARBA00000085"/>
    </source>
</evidence>
<reference evidence="11 12" key="1">
    <citation type="submission" date="2020-02" db="EMBL/GenBank/DDBJ databases">
        <authorList>
            <person name="Rodrigo-Torres L."/>
            <person name="Arahal R. D."/>
            <person name="Lucena T."/>
        </authorList>
    </citation>
    <scope>NUCLEOTIDE SEQUENCE [LARGE SCALE GENOMIC DNA]</scope>
    <source>
        <strain evidence="11 12">CECT 9734</strain>
    </source>
</reference>
<evidence type="ECO:0000256" key="7">
    <source>
        <dbReference type="SAM" id="Coils"/>
    </source>
</evidence>
<feature type="domain" description="HAMP" evidence="10">
    <location>
        <begin position="189"/>
        <end position="242"/>
    </location>
</feature>
<dbReference type="Proteomes" id="UP000481517">
    <property type="component" value="Unassembled WGS sequence"/>
</dbReference>
<evidence type="ECO:0000313" key="12">
    <source>
        <dbReference type="Proteomes" id="UP000481517"/>
    </source>
</evidence>
<keyword evidence="5 11" id="KW-0808">Transferase</keyword>
<dbReference type="InterPro" id="IPR005467">
    <property type="entry name" value="His_kinase_dom"/>
</dbReference>
<keyword evidence="12" id="KW-1185">Reference proteome</keyword>